<dbReference type="KEGG" id="sinb:SIDU_11705"/>
<reference evidence="1 2" key="1">
    <citation type="journal article" date="2012" name="J. Bacteriol.">
        <title>Genome sequence of Sphingobium indicum B90A, a hexachlorocyclohexane-degrading bacterium.</title>
        <authorList>
            <person name="Anand S."/>
            <person name="Sangwan N."/>
            <person name="Lata P."/>
            <person name="Kaur J."/>
            <person name="Dua A."/>
            <person name="Singh A.K."/>
            <person name="Verma M."/>
            <person name="Kaur J."/>
            <person name="Khurana J.P."/>
            <person name="Khurana P."/>
            <person name="Mathur S."/>
            <person name="Lal R."/>
        </authorList>
    </citation>
    <scope>NUCLEOTIDE SEQUENCE [LARGE SCALE GENOMIC DNA]</scope>
    <source>
        <strain evidence="2">DSM 16412 / CCM 7286 / MTCC 6364 / B90A</strain>
    </source>
</reference>
<sequence>MLRAVGPGASVVVCSTCRLSAEQREDAAGRRGGALLVEALHRVRDGDPAYAAVAVQDMPCLFACDRHCAVHVRGTGKVGYVLGDFTPDEEAARAILDYAARHAESEEGVVRYADWPQGVKGHFIVRTPPDGFVCS</sequence>
<dbReference type="EMBL" id="CP013070">
    <property type="protein sequence ID" value="APL95117.1"/>
    <property type="molecule type" value="Genomic_DNA"/>
</dbReference>
<dbReference type="GeneID" id="29275340"/>
<dbReference type="Proteomes" id="UP000004550">
    <property type="component" value="Chromosome"/>
</dbReference>
<evidence type="ECO:0000313" key="2">
    <source>
        <dbReference type="Proteomes" id="UP000004550"/>
    </source>
</evidence>
<evidence type="ECO:0000313" key="1">
    <source>
        <dbReference type="EMBL" id="APL95117.1"/>
    </source>
</evidence>
<name>A0A1L5BQR3_SPHIB</name>
<dbReference type="InterPro" id="IPR012863">
    <property type="entry name" value="DUF1636"/>
</dbReference>
<protein>
    <submittedName>
        <fullName evidence="1">Metal-binding protein</fullName>
    </submittedName>
</protein>
<dbReference type="RefSeq" id="WP_007686084.1">
    <property type="nucleotide sequence ID" value="NZ_CP013070.1"/>
</dbReference>
<dbReference type="AlphaFoldDB" id="A0A1L5BQR3"/>
<accession>A0A1L5BQR3</accession>
<proteinExistence type="predicted"/>
<organism evidence="1 2">
    <name type="scientific">Sphingobium indicum (strain DSM 16412 / CCM 7286 / MTCC 6364 / B90A)</name>
    <dbReference type="NCBI Taxonomy" id="861109"/>
    <lineage>
        <taxon>Bacteria</taxon>
        <taxon>Pseudomonadati</taxon>
        <taxon>Pseudomonadota</taxon>
        <taxon>Alphaproteobacteria</taxon>
        <taxon>Sphingomonadales</taxon>
        <taxon>Sphingomonadaceae</taxon>
        <taxon>Sphingobium</taxon>
    </lineage>
</organism>
<dbReference type="Pfam" id="PF07845">
    <property type="entry name" value="DUF1636"/>
    <property type="match status" value="1"/>
</dbReference>
<gene>
    <name evidence="1" type="ORF">SIDU_11705</name>
</gene>